<comment type="subcellular location">
    <subcellularLocation>
        <location evidence="1">Membrane</location>
        <topology evidence="1">Multi-pass membrane protein</topology>
    </subcellularLocation>
</comment>
<keyword evidence="5 7" id="KW-0472">Membrane</keyword>
<dbReference type="CDD" id="cd13962">
    <property type="entry name" value="PT_UbiA_UBIAD1"/>
    <property type="match status" value="1"/>
</dbReference>
<dbReference type="PIRSF" id="PIRSF005355">
    <property type="entry name" value="UBIAD1"/>
    <property type="match status" value="1"/>
</dbReference>
<dbReference type="InterPro" id="IPR000537">
    <property type="entry name" value="UbiA_prenyltransferase"/>
</dbReference>
<feature type="region of interest" description="Disordered" evidence="6">
    <location>
        <begin position="1"/>
        <end position="22"/>
    </location>
</feature>
<evidence type="ECO:0000256" key="4">
    <source>
        <dbReference type="ARBA" id="ARBA00022989"/>
    </source>
</evidence>
<evidence type="ECO:0000256" key="1">
    <source>
        <dbReference type="ARBA" id="ARBA00004141"/>
    </source>
</evidence>
<keyword evidence="4 7" id="KW-1133">Transmembrane helix</keyword>
<dbReference type="EMBL" id="HBGI01001978">
    <property type="protein sequence ID" value="CAD9239557.1"/>
    <property type="molecule type" value="Transcribed_RNA"/>
</dbReference>
<dbReference type="GO" id="GO:0042372">
    <property type="term" value="P:phylloquinone biosynthetic process"/>
    <property type="evidence" value="ECO:0007669"/>
    <property type="project" value="InterPro"/>
</dbReference>
<feature type="transmembrane region" description="Helical" evidence="7">
    <location>
        <begin position="317"/>
        <end position="338"/>
    </location>
</feature>
<proteinExistence type="predicted"/>
<name>A0A7S1TKH8_9RHOD</name>
<evidence type="ECO:0000256" key="5">
    <source>
        <dbReference type="ARBA" id="ARBA00023136"/>
    </source>
</evidence>
<dbReference type="Pfam" id="PF01040">
    <property type="entry name" value="UbiA"/>
    <property type="match status" value="1"/>
</dbReference>
<dbReference type="GO" id="GO:0009234">
    <property type="term" value="P:menaquinone biosynthetic process"/>
    <property type="evidence" value="ECO:0007669"/>
    <property type="project" value="TreeGrafter"/>
</dbReference>
<feature type="transmembrane region" description="Helical" evidence="7">
    <location>
        <begin position="141"/>
        <end position="158"/>
    </location>
</feature>
<dbReference type="AlphaFoldDB" id="A0A7S1TKH8"/>
<gene>
    <name evidence="8" type="ORF">EAUS1353_LOCUS1295</name>
</gene>
<sequence length="340" mass="36052">MPGGDVRRAEMEVGRREQDAAAMKEEERRRLWTQAIKVPMYTVAVSPMLVGSCAAYSRSGSMDVAMLAELVLAAVGVIAWLNLSNDVFDSDTGIDAHKRESVVNLLGGTRQARNATLAVAMSFLVAAAAALAAITAHDRTPLALLAVSIALGYAYQGPPFRLGYYGLGEPITFATWFASTAAAYHVQLSRGAPSASVRQGLDAVAAATLDPRAMLLYPATLVALLTTLILLASHFHQVHDDARAGKRSPVVRLGTRNAARVVAAGATLVELLVLIGVAQRGLPPAALAAAALVAPTLFSAARFALADHDKPERIRTLKYRFVRAHFLFSVALAAALVFSR</sequence>
<feature type="transmembrane region" description="Helical" evidence="7">
    <location>
        <begin position="115"/>
        <end position="134"/>
    </location>
</feature>
<accession>A0A7S1TKH8</accession>
<feature type="transmembrane region" description="Helical" evidence="7">
    <location>
        <begin position="257"/>
        <end position="279"/>
    </location>
</feature>
<protein>
    <submittedName>
        <fullName evidence="8">Uncharacterized protein</fullName>
    </submittedName>
</protein>
<dbReference type="GO" id="GO:0016020">
    <property type="term" value="C:membrane"/>
    <property type="evidence" value="ECO:0007669"/>
    <property type="project" value="UniProtKB-SubCell"/>
</dbReference>
<dbReference type="PANTHER" id="PTHR13929">
    <property type="entry name" value="1,4-DIHYDROXY-2-NAPHTHOATE OCTAPRENYLTRANSFERASE"/>
    <property type="match status" value="1"/>
</dbReference>
<dbReference type="InterPro" id="IPR026046">
    <property type="entry name" value="UBIAD1"/>
</dbReference>
<organism evidence="8">
    <name type="scientific">Erythrolobus australicus</name>
    <dbReference type="NCBI Taxonomy" id="1077150"/>
    <lineage>
        <taxon>Eukaryota</taxon>
        <taxon>Rhodophyta</taxon>
        <taxon>Bangiophyceae</taxon>
        <taxon>Porphyridiales</taxon>
        <taxon>Porphyridiaceae</taxon>
        <taxon>Erythrolobus</taxon>
    </lineage>
</organism>
<dbReference type="InterPro" id="IPR011937">
    <property type="entry name" value="DHNA_phytyltransferase_MenA"/>
</dbReference>
<keyword evidence="2" id="KW-0808">Transferase</keyword>
<feature type="transmembrane region" description="Helical" evidence="7">
    <location>
        <begin position="215"/>
        <end position="236"/>
    </location>
</feature>
<dbReference type="GO" id="GO:0004659">
    <property type="term" value="F:prenyltransferase activity"/>
    <property type="evidence" value="ECO:0007669"/>
    <property type="project" value="InterPro"/>
</dbReference>
<evidence type="ECO:0000256" key="3">
    <source>
        <dbReference type="ARBA" id="ARBA00022692"/>
    </source>
</evidence>
<evidence type="ECO:0000313" key="8">
    <source>
        <dbReference type="EMBL" id="CAD9239557.1"/>
    </source>
</evidence>
<evidence type="ECO:0000256" key="6">
    <source>
        <dbReference type="SAM" id="MobiDB-lite"/>
    </source>
</evidence>
<evidence type="ECO:0000256" key="2">
    <source>
        <dbReference type="ARBA" id="ARBA00022679"/>
    </source>
</evidence>
<reference evidence="8" key="1">
    <citation type="submission" date="2021-01" db="EMBL/GenBank/DDBJ databases">
        <authorList>
            <person name="Corre E."/>
            <person name="Pelletier E."/>
            <person name="Niang G."/>
            <person name="Scheremetjew M."/>
            <person name="Finn R."/>
            <person name="Kale V."/>
            <person name="Holt S."/>
            <person name="Cochrane G."/>
            <person name="Meng A."/>
            <person name="Brown T."/>
            <person name="Cohen L."/>
        </authorList>
    </citation>
    <scope>NUCLEOTIDE SEQUENCE</scope>
    <source>
        <strain evidence="8">CCMP3124</strain>
    </source>
</reference>
<feature type="transmembrane region" description="Helical" evidence="7">
    <location>
        <begin position="285"/>
        <end position="305"/>
    </location>
</feature>
<evidence type="ECO:0000256" key="7">
    <source>
        <dbReference type="SAM" id="Phobius"/>
    </source>
</evidence>
<feature type="transmembrane region" description="Helical" evidence="7">
    <location>
        <begin position="64"/>
        <end position="83"/>
    </location>
</feature>
<keyword evidence="3 7" id="KW-0812">Transmembrane</keyword>
<dbReference type="NCBIfam" id="TIGR02235">
    <property type="entry name" value="menA_cyano-plnt"/>
    <property type="match status" value="1"/>
</dbReference>
<dbReference type="PANTHER" id="PTHR13929:SF0">
    <property type="entry name" value="UBIA PRENYLTRANSFERASE DOMAIN-CONTAINING PROTEIN 1"/>
    <property type="match status" value="1"/>
</dbReference>